<accession>H6V828</accession>
<proteinExistence type="predicted"/>
<evidence type="ECO:0000313" key="3">
    <source>
        <dbReference type="Proteomes" id="UP000007172"/>
    </source>
</evidence>
<name>H6V828_9CAUD</name>
<feature type="compositionally biased region" description="Low complexity" evidence="1">
    <location>
        <begin position="62"/>
        <end position="84"/>
    </location>
</feature>
<organism evidence="2 3">
    <name type="scientific">Pseudomonas phage F_HA0480sp/Pa1651</name>
    <dbReference type="NCBI Taxonomy" id="2923005"/>
    <lineage>
        <taxon>Viruses</taxon>
        <taxon>Duplodnaviria</taxon>
        <taxon>Heunggongvirae</taxon>
        <taxon>Uroviricota</taxon>
        <taxon>Caudoviricetes</taxon>
        <taxon>Casadabanvirus</taxon>
        <taxon>Casadabanvirus FHA0480</taxon>
    </lineage>
</organism>
<evidence type="ECO:0000313" key="2">
    <source>
        <dbReference type="EMBL" id="AEY99403.1"/>
    </source>
</evidence>
<evidence type="ECO:0000256" key="1">
    <source>
        <dbReference type="SAM" id="MobiDB-lite"/>
    </source>
</evidence>
<reference evidence="2 3" key="1">
    <citation type="submission" date="2011-10" db="EMBL/GenBank/DDBJ databases">
        <authorList>
            <person name="Fouts D.E."/>
            <person name="Bamford D."/>
            <person name="Durkin A.S."/>
            <person name="Hendrix R."/>
            <person name="McCorrison J."/>
            <person name="Purushe J."/>
            <person name="Roine E."/>
            <person name="Sencilo A."/>
            <person name="Torralba M."/>
            <person name="Sutton G."/>
            <person name="Nelson K.E."/>
        </authorList>
    </citation>
    <scope>NUCLEOTIDE SEQUENCE [LARGE SCALE GENOMIC DNA]</scope>
    <source>
        <strain evidence="2">F_HA0480sp/Pa1651</strain>
    </source>
</reference>
<dbReference type="Proteomes" id="UP000007172">
    <property type="component" value="Segment"/>
</dbReference>
<sequence>MFQDVERLAAVGGNLVLQLGLSGVTLSLADWSVVLGDLRGDIQLGNGVIHHSPTWLPEKVQRSTLSSGSDSRASSCSSLSTPSAKPWPSLSKQKPARQRRSTVARTKTPSTSSEALAGLVAGVSDAVDEASSIESGRVSSSGFSVAGAVWGLAADASGAVDEVASVEPGRVSSLGFSVAGSVLDFAVVLAAEFWRAMSCLL</sequence>
<feature type="region of interest" description="Disordered" evidence="1">
    <location>
        <begin position="61"/>
        <end position="111"/>
    </location>
</feature>
<dbReference type="EMBL" id="JN808773">
    <property type="protein sequence ID" value="AEY99403.1"/>
    <property type="molecule type" value="Genomic_DNA"/>
</dbReference>
<gene>
    <name evidence="2" type="ORF">HMPREFV_HMPID9774gp0039</name>
</gene>
<protein>
    <submittedName>
        <fullName evidence="2">Uncharacterized protein</fullName>
    </submittedName>
</protein>
<keyword evidence="3" id="KW-1185">Reference proteome</keyword>